<evidence type="ECO:0000313" key="7">
    <source>
        <dbReference type="Proteomes" id="UP000807469"/>
    </source>
</evidence>
<dbReference type="InterPro" id="IPR000375">
    <property type="entry name" value="Dynamin_stalk"/>
</dbReference>
<dbReference type="Gene3D" id="1.20.120.1240">
    <property type="entry name" value="Dynamin, middle domain"/>
    <property type="match status" value="1"/>
</dbReference>
<evidence type="ECO:0000256" key="3">
    <source>
        <dbReference type="SAM" id="MobiDB-lite"/>
    </source>
</evidence>
<dbReference type="InterPro" id="IPR001401">
    <property type="entry name" value="Dynamin_GTPase"/>
</dbReference>
<dbReference type="InterPro" id="IPR003130">
    <property type="entry name" value="GED"/>
</dbReference>
<evidence type="ECO:0000256" key="2">
    <source>
        <dbReference type="ARBA" id="ARBA00023134"/>
    </source>
</evidence>
<dbReference type="GO" id="GO:0003924">
    <property type="term" value="F:GTPase activity"/>
    <property type="evidence" value="ECO:0007669"/>
    <property type="project" value="InterPro"/>
</dbReference>
<dbReference type="InterPro" id="IPR045063">
    <property type="entry name" value="Dynamin_N"/>
</dbReference>
<feature type="compositionally biased region" description="Low complexity" evidence="3">
    <location>
        <begin position="651"/>
        <end position="664"/>
    </location>
</feature>
<dbReference type="SMART" id="SM00053">
    <property type="entry name" value="DYNc"/>
    <property type="match status" value="1"/>
</dbReference>
<evidence type="ECO:0000313" key="6">
    <source>
        <dbReference type="EMBL" id="KAF9479081.1"/>
    </source>
</evidence>
<dbReference type="AlphaFoldDB" id="A0A9P5Z1F7"/>
<evidence type="ECO:0000256" key="1">
    <source>
        <dbReference type="ARBA" id="ARBA00022741"/>
    </source>
</evidence>
<comment type="caution">
    <text evidence="6">The sequence shown here is derived from an EMBL/GenBank/DDBJ whole genome shotgun (WGS) entry which is preliminary data.</text>
</comment>
<dbReference type="OrthoDB" id="5061070at2759"/>
<dbReference type="Pfam" id="PF00350">
    <property type="entry name" value="Dynamin_N"/>
    <property type="match status" value="1"/>
</dbReference>
<dbReference type="GO" id="GO:0005886">
    <property type="term" value="C:plasma membrane"/>
    <property type="evidence" value="ECO:0007669"/>
    <property type="project" value="TreeGrafter"/>
</dbReference>
<organism evidence="6 7">
    <name type="scientific">Pholiota conissans</name>
    <dbReference type="NCBI Taxonomy" id="109636"/>
    <lineage>
        <taxon>Eukaryota</taxon>
        <taxon>Fungi</taxon>
        <taxon>Dikarya</taxon>
        <taxon>Basidiomycota</taxon>
        <taxon>Agaricomycotina</taxon>
        <taxon>Agaricomycetes</taxon>
        <taxon>Agaricomycetidae</taxon>
        <taxon>Agaricales</taxon>
        <taxon>Agaricineae</taxon>
        <taxon>Strophariaceae</taxon>
        <taxon>Pholiota</taxon>
    </lineage>
</organism>
<dbReference type="GO" id="GO:0008017">
    <property type="term" value="F:microtubule binding"/>
    <property type="evidence" value="ECO:0007669"/>
    <property type="project" value="TreeGrafter"/>
</dbReference>
<feature type="compositionally biased region" description="Polar residues" evidence="3">
    <location>
        <begin position="632"/>
        <end position="643"/>
    </location>
</feature>
<proteinExistence type="predicted"/>
<feature type="domain" description="GED" evidence="4">
    <location>
        <begin position="737"/>
        <end position="826"/>
    </location>
</feature>
<name>A0A9P5Z1F7_9AGAR</name>
<dbReference type="PROSITE" id="PS51718">
    <property type="entry name" value="G_DYNAMIN_2"/>
    <property type="match status" value="1"/>
</dbReference>
<dbReference type="GO" id="GO:0005525">
    <property type="term" value="F:GTP binding"/>
    <property type="evidence" value="ECO:0007669"/>
    <property type="project" value="InterPro"/>
</dbReference>
<dbReference type="CDD" id="cd08771">
    <property type="entry name" value="DLP_1"/>
    <property type="match status" value="1"/>
</dbReference>
<evidence type="ECO:0000259" key="5">
    <source>
        <dbReference type="PROSITE" id="PS51718"/>
    </source>
</evidence>
<dbReference type="InterPro" id="IPR022812">
    <property type="entry name" value="Dynamin"/>
</dbReference>
<protein>
    <submittedName>
        <fullName evidence="6">Uncharacterized protein</fullName>
    </submittedName>
</protein>
<dbReference type="PANTHER" id="PTHR11566:SF131">
    <property type="entry name" value="GTPASE, PUTATIVE (AFU_ORTHOLOGUE AFUA_6G07630)-RELATED"/>
    <property type="match status" value="1"/>
</dbReference>
<feature type="region of interest" description="Disordered" evidence="3">
    <location>
        <begin position="608"/>
        <end position="664"/>
    </location>
</feature>
<feature type="domain" description="Dynamin-type G" evidence="5">
    <location>
        <begin position="57"/>
        <end position="360"/>
    </location>
</feature>
<keyword evidence="2" id="KW-0342">GTP-binding</keyword>
<dbReference type="Pfam" id="PF01031">
    <property type="entry name" value="Dynamin_M"/>
    <property type="match status" value="1"/>
</dbReference>
<dbReference type="SUPFAM" id="SSF52540">
    <property type="entry name" value="P-loop containing nucleoside triphosphate hydrolases"/>
    <property type="match status" value="1"/>
</dbReference>
<dbReference type="Proteomes" id="UP000807469">
    <property type="component" value="Unassembled WGS sequence"/>
</dbReference>
<evidence type="ECO:0000259" key="4">
    <source>
        <dbReference type="PROSITE" id="PS51388"/>
    </source>
</evidence>
<keyword evidence="1" id="KW-0547">Nucleotide-binding</keyword>
<reference evidence="6" key="1">
    <citation type="submission" date="2020-11" db="EMBL/GenBank/DDBJ databases">
        <authorList>
            <consortium name="DOE Joint Genome Institute"/>
            <person name="Ahrendt S."/>
            <person name="Riley R."/>
            <person name="Andreopoulos W."/>
            <person name="Labutti K."/>
            <person name="Pangilinan J."/>
            <person name="Ruiz-Duenas F.J."/>
            <person name="Barrasa J.M."/>
            <person name="Sanchez-Garcia M."/>
            <person name="Camarero S."/>
            <person name="Miyauchi S."/>
            <person name="Serrano A."/>
            <person name="Linde D."/>
            <person name="Babiker R."/>
            <person name="Drula E."/>
            <person name="Ayuso-Fernandez I."/>
            <person name="Pacheco R."/>
            <person name="Padilla G."/>
            <person name="Ferreira P."/>
            <person name="Barriuso J."/>
            <person name="Kellner H."/>
            <person name="Castanera R."/>
            <person name="Alfaro M."/>
            <person name="Ramirez L."/>
            <person name="Pisabarro A.G."/>
            <person name="Kuo A."/>
            <person name="Tritt A."/>
            <person name="Lipzen A."/>
            <person name="He G."/>
            <person name="Yan M."/>
            <person name="Ng V."/>
            <person name="Cullen D."/>
            <person name="Martin F."/>
            <person name="Rosso M.-N."/>
            <person name="Henrissat B."/>
            <person name="Hibbett D."/>
            <person name="Martinez A.T."/>
            <person name="Grigoriev I.V."/>
        </authorList>
    </citation>
    <scope>NUCLEOTIDE SEQUENCE</scope>
    <source>
        <strain evidence="6">CIRM-BRFM 674</strain>
    </source>
</reference>
<keyword evidence="7" id="KW-1185">Reference proteome</keyword>
<dbReference type="Gene3D" id="3.40.50.300">
    <property type="entry name" value="P-loop containing nucleotide triphosphate hydrolases"/>
    <property type="match status" value="1"/>
</dbReference>
<dbReference type="GO" id="GO:0005874">
    <property type="term" value="C:microtubule"/>
    <property type="evidence" value="ECO:0007669"/>
    <property type="project" value="TreeGrafter"/>
</dbReference>
<dbReference type="GO" id="GO:0005737">
    <property type="term" value="C:cytoplasm"/>
    <property type="evidence" value="ECO:0007669"/>
    <property type="project" value="TreeGrafter"/>
</dbReference>
<dbReference type="GO" id="GO:0031623">
    <property type="term" value="P:receptor internalization"/>
    <property type="evidence" value="ECO:0007669"/>
    <property type="project" value="TreeGrafter"/>
</dbReference>
<dbReference type="PRINTS" id="PR00195">
    <property type="entry name" value="DYNAMIN"/>
</dbReference>
<sequence>MSTARRSSSHSTQFFDAADSVEEGHAGIGLSDPEVNRDIRKKLDIINKLKSTGVQIDIDLPQIAVIGNQSAGKSSLIESISGITLPRSSGTCTRTPTECQLIYTAKGWQCVISVRFIAGASGRALTQVHTEQFGDIIHDKSEVEERTRRAQRYALDPKKGAKHFLDPTNPHQEPLPADCFSENCVTLQISGPDVADLSFCDLPGLIASGAGDAIAKVENMVSSYIQKPSCIILLTVACETDFENQGAHRLAKKYDPEGKRTIGVLTKPDRIERGEENIWLPFITGEKERLDNHWFCVKQPSSHDLKSKMSWKQAREAESQFFSSAAPWSTLEKFRQFLGTSNLVPRLSNVLFRLITARMPQIKQELERAIRETRQQKLQLPPPPVSDPRTEILNLLHQFSKDLAMQIDGVPDSVDGVIEHGLIQAILPHQEKFKKAIRATGPFFVPFAKASSHTEMSRPDFLGNSMFPPQGQKFFADEVLERASRARTRELPGHFPFVVQKTFIQNVVKQWSEPSEALCDSVFDIVSKHAGRLVKKHFEHFGQGRLAQKVNFIVQEHVAGCRQRAKERLEWLHELEVIPFSLNDGYLGYYNTKFLDYYKEQREAHLKSSPKCGASPASTPPRADRPVVNPPSLFSQSTPTQNKPFAFDTKPTAPGTGTPAFGAQAAQSTAAPGSIFSSASGTSLFRAAQASSEATAHAKLDEEFKYRSALSELEKLGYNVTKDDLVKLRPVDPMEPALAIMADVSAYYHVAYPRFVDNVPLAIDAELVRGVEKDIMTVLYTKLGINGPTGDAICKDFAQEERKVAERRRELTTKLTRLESARGELF</sequence>
<dbReference type="PROSITE" id="PS51388">
    <property type="entry name" value="GED"/>
    <property type="match status" value="1"/>
</dbReference>
<dbReference type="PANTHER" id="PTHR11566">
    <property type="entry name" value="DYNAMIN"/>
    <property type="match status" value="1"/>
</dbReference>
<dbReference type="Pfam" id="PF02212">
    <property type="entry name" value="GED"/>
    <property type="match status" value="1"/>
</dbReference>
<dbReference type="InterPro" id="IPR027417">
    <property type="entry name" value="P-loop_NTPase"/>
</dbReference>
<dbReference type="EMBL" id="MU155220">
    <property type="protein sequence ID" value="KAF9479081.1"/>
    <property type="molecule type" value="Genomic_DNA"/>
</dbReference>
<dbReference type="InterPro" id="IPR020850">
    <property type="entry name" value="GED_dom"/>
</dbReference>
<gene>
    <name evidence="6" type="ORF">BDN70DRAFT_921462</name>
</gene>
<accession>A0A9P5Z1F7</accession>
<dbReference type="InterPro" id="IPR030381">
    <property type="entry name" value="G_DYNAMIN_dom"/>
</dbReference>